<reference evidence="1" key="1">
    <citation type="submission" date="2022-07" db="EMBL/GenBank/DDBJ databases">
        <title>Phylogenomic reconstructions and comparative analyses of Kickxellomycotina fungi.</title>
        <authorList>
            <person name="Reynolds N.K."/>
            <person name="Stajich J.E."/>
            <person name="Barry K."/>
            <person name="Grigoriev I.V."/>
            <person name="Crous P."/>
            <person name="Smith M.E."/>
        </authorList>
    </citation>
    <scope>NUCLEOTIDE SEQUENCE</scope>
    <source>
        <strain evidence="1">NBRC 105414</strain>
    </source>
</reference>
<sequence length="572" mass="63846">MPGCSVAQGLPLLVLESIFRRVLPTYESVVDSVLPVPSSSRELLPLMAQCRAWRHVAAAMFYNTAKMWAIGREVSKQDKIDWLSLDDVAAMGCQAYVKELHIHVLLSDLAEPWETEPNVAAALAGHGDLSSVRRLSIFINTNRPSIAAPWIQQADPAAREVVVQNVHALVDQLRRSLRSAKCISIHRSQMSRTAVTRVYGSCLTEQIPSMIGRDTTQLLLDRLDVTKDMVKVLAQATLRSITIVGHTGSQQHVELVRRNAATLEKLWLSRITQFSVVKMTRTGRGGVDTLVYPRLESLHISTLIGPRKTRTQQPQIDPFPRLHTLVSRGSFPFYSAAIFDGGRSHIRHLDLDMDTGLMALFKEHGLAGKGAFAKMQFVSLGWYQSDSAQRDVPHSLVELSAGLSPATRVIRIHAIRTGIMTDAITGLGAATSLEVLDLPRCRLNIDQCIALFSACPRLLKANILFMEPRYRASLRMPSVDVLREYQENNRSPTSRIRALGIRGTNCKTVRRAGEFIVLLADIFSGTLQRVTFSRNCNRYPEKLTRAVEYAKKRPPYKGRQIHAVKFDVGDSW</sequence>
<organism evidence="1 2">
    <name type="scientific">Coemansia javaensis</name>
    <dbReference type="NCBI Taxonomy" id="2761396"/>
    <lineage>
        <taxon>Eukaryota</taxon>
        <taxon>Fungi</taxon>
        <taxon>Fungi incertae sedis</taxon>
        <taxon>Zoopagomycota</taxon>
        <taxon>Kickxellomycotina</taxon>
        <taxon>Kickxellomycetes</taxon>
        <taxon>Kickxellales</taxon>
        <taxon>Kickxellaceae</taxon>
        <taxon>Coemansia</taxon>
    </lineage>
</organism>
<proteinExistence type="predicted"/>
<evidence type="ECO:0000313" key="2">
    <source>
        <dbReference type="Proteomes" id="UP001140217"/>
    </source>
</evidence>
<evidence type="ECO:0000313" key="1">
    <source>
        <dbReference type="EMBL" id="KAJ2785612.1"/>
    </source>
</evidence>
<comment type="caution">
    <text evidence="1">The sequence shown here is derived from an EMBL/GenBank/DDBJ whole genome shotgun (WGS) entry which is preliminary data.</text>
</comment>
<dbReference type="Proteomes" id="UP001140217">
    <property type="component" value="Unassembled WGS sequence"/>
</dbReference>
<dbReference type="EMBL" id="JANBUL010000009">
    <property type="protein sequence ID" value="KAJ2785612.1"/>
    <property type="molecule type" value="Genomic_DNA"/>
</dbReference>
<name>A0A9W8HIC0_9FUNG</name>
<dbReference type="AlphaFoldDB" id="A0A9W8HIC0"/>
<dbReference type="OrthoDB" id="5522622at2759"/>
<accession>A0A9W8HIC0</accession>
<gene>
    <name evidence="1" type="ORF">H4R18_000428</name>
</gene>
<protein>
    <submittedName>
        <fullName evidence="1">Uncharacterized protein</fullName>
    </submittedName>
</protein>
<keyword evidence="2" id="KW-1185">Reference proteome</keyword>